<dbReference type="SUPFAM" id="SSF51206">
    <property type="entry name" value="cAMP-binding domain-like"/>
    <property type="match status" value="1"/>
</dbReference>
<evidence type="ECO:0000313" key="6">
    <source>
        <dbReference type="Proteomes" id="UP000830835"/>
    </source>
</evidence>
<dbReference type="InterPro" id="IPR036390">
    <property type="entry name" value="WH_DNA-bd_sf"/>
</dbReference>
<feature type="domain" description="HTH crp-type" evidence="4">
    <location>
        <begin position="135"/>
        <end position="209"/>
    </location>
</feature>
<accession>A0ABT0CC71</accession>
<dbReference type="InterPro" id="IPR018335">
    <property type="entry name" value="Tscrpt_reg_HTH_Crp-type_CS"/>
</dbReference>
<protein>
    <submittedName>
        <fullName evidence="5">Crp/Fnr family transcriptional regulator</fullName>
    </submittedName>
</protein>
<dbReference type="SUPFAM" id="SSF46785">
    <property type="entry name" value="Winged helix' DNA-binding domain"/>
    <property type="match status" value="1"/>
</dbReference>
<dbReference type="Proteomes" id="UP000830835">
    <property type="component" value="Unassembled WGS sequence"/>
</dbReference>
<proteinExistence type="predicted"/>
<dbReference type="CDD" id="cd00092">
    <property type="entry name" value="HTH_CRP"/>
    <property type="match status" value="1"/>
</dbReference>
<keyword evidence="6" id="KW-1185">Reference proteome</keyword>
<evidence type="ECO:0000256" key="2">
    <source>
        <dbReference type="ARBA" id="ARBA00023125"/>
    </source>
</evidence>
<sequence>MSLIAMASATEAQEWRELCQWADEHYRCRTFPKDVRIPTRPGLVYITQEGVVRLVSQTPERREVFVGFITAGLPFELSNQERFELKACTHAERTTVMWFYWQDLEQWPYLHQKVQENFRQQLQRKLLWLGNLGQRRAIDRLKGFLTLLIDEHGQPCEQGMYLPWTLTHAQIGDAIGATRVTVTRLLGSLRSKGFVQVLDQNLICIPNGVKLQPAPKKVANA</sequence>
<evidence type="ECO:0000259" key="4">
    <source>
        <dbReference type="PROSITE" id="PS51063"/>
    </source>
</evidence>
<dbReference type="RefSeq" id="WP_244350681.1">
    <property type="nucleotide sequence ID" value="NZ_JAFIRA010000027.1"/>
</dbReference>
<dbReference type="InterPro" id="IPR012318">
    <property type="entry name" value="HTH_CRP"/>
</dbReference>
<evidence type="ECO:0000313" key="5">
    <source>
        <dbReference type="EMBL" id="MCJ2543392.1"/>
    </source>
</evidence>
<organism evidence="5 6">
    <name type="scientific">Thermostichus vulcanus str. 'Rupite'</name>
    <dbReference type="NCBI Taxonomy" id="2813851"/>
    <lineage>
        <taxon>Bacteria</taxon>
        <taxon>Bacillati</taxon>
        <taxon>Cyanobacteriota</taxon>
        <taxon>Cyanophyceae</taxon>
        <taxon>Thermostichales</taxon>
        <taxon>Thermostichaceae</taxon>
        <taxon>Thermostichus</taxon>
    </lineage>
</organism>
<evidence type="ECO:0000256" key="1">
    <source>
        <dbReference type="ARBA" id="ARBA00023015"/>
    </source>
</evidence>
<dbReference type="SMART" id="SM00419">
    <property type="entry name" value="HTH_CRP"/>
    <property type="match status" value="1"/>
</dbReference>
<dbReference type="Gene3D" id="1.10.10.10">
    <property type="entry name" value="Winged helix-like DNA-binding domain superfamily/Winged helix DNA-binding domain"/>
    <property type="match status" value="1"/>
</dbReference>
<keyword evidence="3" id="KW-0804">Transcription</keyword>
<keyword evidence="1" id="KW-0805">Transcription regulation</keyword>
<keyword evidence="2" id="KW-0238">DNA-binding</keyword>
<dbReference type="Gene3D" id="2.60.120.10">
    <property type="entry name" value="Jelly Rolls"/>
    <property type="match status" value="1"/>
</dbReference>
<comment type="caution">
    <text evidence="5">The sequence shown here is derived from an EMBL/GenBank/DDBJ whole genome shotgun (WGS) entry which is preliminary data.</text>
</comment>
<gene>
    <name evidence="5" type="ORF">JX360_10810</name>
</gene>
<dbReference type="InterPro" id="IPR018490">
    <property type="entry name" value="cNMP-bd_dom_sf"/>
</dbReference>
<evidence type="ECO:0000256" key="3">
    <source>
        <dbReference type="ARBA" id="ARBA00023163"/>
    </source>
</evidence>
<dbReference type="PROSITE" id="PS00042">
    <property type="entry name" value="HTH_CRP_1"/>
    <property type="match status" value="1"/>
</dbReference>
<dbReference type="InterPro" id="IPR014710">
    <property type="entry name" value="RmlC-like_jellyroll"/>
</dbReference>
<name>A0ABT0CC71_THEVL</name>
<dbReference type="Pfam" id="PF13545">
    <property type="entry name" value="HTH_Crp_2"/>
    <property type="match status" value="1"/>
</dbReference>
<dbReference type="EMBL" id="JAFIRA010000027">
    <property type="protein sequence ID" value="MCJ2543392.1"/>
    <property type="molecule type" value="Genomic_DNA"/>
</dbReference>
<dbReference type="PROSITE" id="PS51063">
    <property type="entry name" value="HTH_CRP_2"/>
    <property type="match status" value="1"/>
</dbReference>
<dbReference type="InterPro" id="IPR036388">
    <property type="entry name" value="WH-like_DNA-bd_sf"/>
</dbReference>
<reference evidence="5" key="1">
    <citation type="submission" date="2021-02" db="EMBL/GenBank/DDBJ databases">
        <title>The CRISPR/cas machinery reduction and long-range gene transfer in the hot spring cyanobacterium Synechococcus.</title>
        <authorList>
            <person name="Dvorak P."/>
            <person name="Jahodarova E."/>
            <person name="Hasler P."/>
            <person name="Poulickova A."/>
        </authorList>
    </citation>
    <scope>NUCLEOTIDE SEQUENCE</scope>
    <source>
        <strain evidence="5">Rupite</strain>
    </source>
</reference>